<name>A0ABP4SV03_9ACTN</name>
<evidence type="ECO:0000313" key="5">
    <source>
        <dbReference type="Proteomes" id="UP001500618"/>
    </source>
</evidence>
<dbReference type="Pfam" id="PF07859">
    <property type="entry name" value="Abhydrolase_3"/>
    <property type="match status" value="1"/>
</dbReference>
<proteinExistence type="inferred from homology"/>
<comment type="similarity">
    <text evidence="1">Belongs to the 'GDXG' lipolytic enzyme family.</text>
</comment>
<dbReference type="PANTHER" id="PTHR48081:SF30">
    <property type="entry name" value="ACETYL-HYDROLASE LIPR-RELATED"/>
    <property type="match status" value="1"/>
</dbReference>
<keyword evidence="2" id="KW-0378">Hydrolase</keyword>
<dbReference type="InterPro" id="IPR036390">
    <property type="entry name" value="WH_DNA-bd_sf"/>
</dbReference>
<gene>
    <name evidence="4" type="ORF">GCM10009765_26220</name>
</gene>
<dbReference type="InterPro" id="IPR013094">
    <property type="entry name" value="AB_hydrolase_3"/>
</dbReference>
<sequence>MPEPPAVLPFAPGADAVDLKHLRAFVAVADNLNFARAAERLYVSAPALSRQIRSLERVVGCQLFHRSTHRVELTLAGEALLDSARTVLAELDRGLKATRAVGGELDARMVTLLDPIVAAGRDAGDLCAVRAANERMHAQFPLSSDVEVLPVSAGGVPGLRLTPALPAGTTELLFLHGGGFVLGSAFGYRALVAALIAETGTTAVIPDYRLAPEHPFPAALDDAVSVYRWLLTSHKPDQLVVAADSAGACLALLLMIRLRDEGIPLPSAAVLLCPWLDLTMPSRMPSSARTAVPIRELVTGYVDSYLGGVPIDDPRVSPLHANLTGLPPMLVQAATGDTMLQDARMLTDRATECGVDVRLELYPVPTHTFHFFWSFLPEAATALRSAGAFVRSREKSPAERVG</sequence>
<keyword evidence="5" id="KW-1185">Reference proteome</keyword>
<reference evidence="5" key="1">
    <citation type="journal article" date="2019" name="Int. J. Syst. Evol. Microbiol.">
        <title>The Global Catalogue of Microorganisms (GCM) 10K type strain sequencing project: providing services to taxonomists for standard genome sequencing and annotation.</title>
        <authorList>
            <consortium name="The Broad Institute Genomics Platform"/>
            <consortium name="The Broad Institute Genome Sequencing Center for Infectious Disease"/>
            <person name="Wu L."/>
            <person name="Ma J."/>
        </authorList>
    </citation>
    <scope>NUCLEOTIDE SEQUENCE [LARGE SCALE GENOMIC DNA]</scope>
    <source>
        <strain evidence="5">JCM 14718</strain>
    </source>
</reference>
<evidence type="ECO:0000256" key="2">
    <source>
        <dbReference type="ARBA" id="ARBA00022801"/>
    </source>
</evidence>
<dbReference type="Gene3D" id="3.40.50.1820">
    <property type="entry name" value="alpha/beta hydrolase"/>
    <property type="match status" value="1"/>
</dbReference>
<dbReference type="Proteomes" id="UP001500618">
    <property type="component" value="Unassembled WGS sequence"/>
</dbReference>
<dbReference type="SUPFAM" id="SSF53474">
    <property type="entry name" value="alpha/beta-Hydrolases"/>
    <property type="match status" value="1"/>
</dbReference>
<comment type="caution">
    <text evidence="4">The sequence shown here is derived from an EMBL/GenBank/DDBJ whole genome shotgun (WGS) entry which is preliminary data.</text>
</comment>
<dbReference type="PRINTS" id="PR00039">
    <property type="entry name" value="HTHLYSR"/>
</dbReference>
<dbReference type="PROSITE" id="PS50931">
    <property type="entry name" value="HTH_LYSR"/>
    <property type="match status" value="1"/>
</dbReference>
<organism evidence="4 5">
    <name type="scientific">Fodinicola feengrottensis</name>
    <dbReference type="NCBI Taxonomy" id="435914"/>
    <lineage>
        <taxon>Bacteria</taxon>
        <taxon>Bacillati</taxon>
        <taxon>Actinomycetota</taxon>
        <taxon>Actinomycetes</taxon>
        <taxon>Mycobacteriales</taxon>
        <taxon>Fodinicola</taxon>
    </lineage>
</organism>
<dbReference type="RefSeq" id="WP_344310210.1">
    <property type="nucleotide sequence ID" value="NZ_BAAANY010000009.1"/>
</dbReference>
<dbReference type="InterPro" id="IPR000847">
    <property type="entry name" value="LysR_HTH_N"/>
</dbReference>
<evidence type="ECO:0000313" key="4">
    <source>
        <dbReference type="EMBL" id="GAA1675669.1"/>
    </source>
</evidence>
<dbReference type="Gene3D" id="1.10.10.10">
    <property type="entry name" value="Winged helix-like DNA-binding domain superfamily/Winged helix DNA-binding domain"/>
    <property type="match status" value="1"/>
</dbReference>
<accession>A0ABP4SV03</accession>
<dbReference type="Pfam" id="PF00126">
    <property type="entry name" value="HTH_1"/>
    <property type="match status" value="1"/>
</dbReference>
<dbReference type="InterPro" id="IPR029058">
    <property type="entry name" value="AB_hydrolase_fold"/>
</dbReference>
<dbReference type="EMBL" id="BAAANY010000009">
    <property type="protein sequence ID" value="GAA1675669.1"/>
    <property type="molecule type" value="Genomic_DNA"/>
</dbReference>
<dbReference type="SUPFAM" id="SSF46785">
    <property type="entry name" value="Winged helix' DNA-binding domain"/>
    <property type="match status" value="1"/>
</dbReference>
<evidence type="ECO:0000259" key="3">
    <source>
        <dbReference type="PROSITE" id="PS50931"/>
    </source>
</evidence>
<dbReference type="PANTHER" id="PTHR48081">
    <property type="entry name" value="AB HYDROLASE SUPERFAMILY PROTEIN C4A8.06C"/>
    <property type="match status" value="1"/>
</dbReference>
<protein>
    <recommendedName>
        <fullName evidence="3">HTH lysR-type domain-containing protein</fullName>
    </recommendedName>
</protein>
<feature type="domain" description="HTH lysR-type" evidence="3">
    <location>
        <begin position="17"/>
        <end position="74"/>
    </location>
</feature>
<dbReference type="InterPro" id="IPR050300">
    <property type="entry name" value="GDXG_lipolytic_enzyme"/>
</dbReference>
<evidence type="ECO:0000256" key="1">
    <source>
        <dbReference type="ARBA" id="ARBA00010515"/>
    </source>
</evidence>
<dbReference type="InterPro" id="IPR036388">
    <property type="entry name" value="WH-like_DNA-bd_sf"/>
</dbReference>